<accession>A0AAE4MEN7</accession>
<protein>
    <submittedName>
        <fullName evidence="2">Uncharacterized protein</fullName>
    </submittedName>
</protein>
<dbReference type="EMBL" id="JAWDKA010000009">
    <property type="protein sequence ID" value="MDV0442373.1"/>
    <property type="molecule type" value="Genomic_DNA"/>
</dbReference>
<comment type="caution">
    <text evidence="2">The sequence shown here is derived from an EMBL/GenBank/DDBJ whole genome shotgun (WGS) entry which is preliminary data.</text>
</comment>
<sequence>MRIKFTDIHEGSDTGAGVEGRKSKIKSAKVGETEESKKKTLGGQIKVIEGEGIPGKANRN</sequence>
<keyword evidence="3" id="KW-1185">Reference proteome</keyword>
<gene>
    <name evidence="2" type="ORF">McpAg1_16120</name>
</gene>
<dbReference type="RefSeq" id="WP_338094793.1">
    <property type="nucleotide sequence ID" value="NZ_JAWDKA010000009.1"/>
</dbReference>
<dbReference type="Proteomes" id="UP001273136">
    <property type="component" value="Unassembled WGS sequence"/>
</dbReference>
<name>A0AAE4MEN7_9EURY</name>
<feature type="region of interest" description="Disordered" evidence="1">
    <location>
        <begin position="1"/>
        <end position="43"/>
    </location>
</feature>
<organism evidence="2 3">
    <name type="scientific">Methanorbis furvi</name>
    <dbReference type="NCBI Taxonomy" id="3028299"/>
    <lineage>
        <taxon>Archaea</taxon>
        <taxon>Methanobacteriati</taxon>
        <taxon>Methanobacteriota</taxon>
        <taxon>Stenosarchaea group</taxon>
        <taxon>Methanomicrobia</taxon>
        <taxon>Methanomicrobiales</taxon>
        <taxon>Methanocorpusculaceae</taxon>
        <taxon>Methanorbis</taxon>
    </lineage>
</organism>
<dbReference type="AlphaFoldDB" id="A0AAE4MEN7"/>
<feature type="compositionally biased region" description="Basic and acidic residues" evidence="1">
    <location>
        <begin position="29"/>
        <end position="38"/>
    </location>
</feature>
<evidence type="ECO:0000313" key="2">
    <source>
        <dbReference type="EMBL" id="MDV0442373.1"/>
    </source>
</evidence>
<evidence type="ECO:0000313" key="3">
    <source>
        <dbReference type="Proteomes" id="UP001273136"/>
    </source>
</evidence>
<feature type="compositionally biased region" description="Basic and acidic residues" evidence="1">
    <location>
        <begin position="1"/>
        <end position="12"/>
    </location>
</feature>
<proteinExistence type="predicted"/>
<evidence type="ECO:0000256" key="1">
    <source>
        <dbReference type="SAM" id="MobiDB-lite"/>
    </source>
</evidence>
<reference evidence="2" key="1">
    <citation type="submission" date="2023-06" db="EMBL/GenBank/DDBJ databases">
        <title>Genome sequence of Methancorpusculaceae sp. Ag1.</title>
        <authorList>
            <person name="Protasov E."/>
            <person name="Platt K."/>
            <person name="Poehlein A."/>
            <person name="Daniel R."/>
            <person name="Brune A."/>
        </authorList>
    </citation>
    <scope>NUCLEOTIDE SEQUENCE</scope>
    <source>
        <strain evidence="2">Ag1</strain>
    </source>
</reference>